<feature type="transmembrane region" description="Helical" evidence="1">
    <location>
        <begin position="12"/>
        <end position="33"/>
    </location>
</feature>
<keyword evidence="1" id="KW-0812">Transmembrane</keyword>
<keyword evidence="1" id="KW-1133">Transmembrane helix</keyword>
<proteinExistence type="predicted"/>
<keyword evidence="1" id="KW-0472">Membrane</keyword>
<sequence length="70" mass="7748">MLPPVSLGEKRGLLVFLFRMLVKGLVFICWSIHHLAVGVPNQLLRFNLCGRHLGSDVVLHGVKKMVGGDQ</sequence>
<protein>
    <submittedName>
        <fullName evidence="2">Uncharacterized protein</fullName>
    </submittedName>
</protein>
<dbReference type="InParanoid" id="G3P7Z4"/>
<dbReference type="Bgee" id="ENSGACG00000010379">
    <property type="expression patterns" value="Expressed in diencephalon and 9 other cell types or tissues"/>
</dbReference>
<reference evidence="2" key="1">
    <citation type="submission" date="2006-01" db="EMBL/GenBank/DDBJ databases">
        <authorList>
            <person name="Lindblad-Toh K."/>
            <person name="Mauceli E."/>
            <person name="Grabherr M."/>
            <person name="Chang J.L."/>
            <person name="Lander E.S."/>
        </authorList>
    </citation>
    <scope>NUCLEOTIDE SEQUENCE [LARGE SCALE GENOMIC DNA]</scope>
</reference>
<evidence type="ECO:0000313" key="2">
    <source>
        <dbReference type="Ensembl" id="ENSGACP00000013718.1"/>
    </source>
</evidence>
<evidence type="ECO:0000256" key="1">
    <source>
        <dbReference type="SAM" id="Phobius"/>
    </source>
</evidence>
<reference evidence="2" key="2">
    <citation type="submission" date="2024-04" db="UniProtKB">
        <authorList>
            <consortium name="Ensembl"/>
        </authorList>
    </citation>
    <scope>IDENTIFICATION</scope>
</reference>
<name>G3P7Z4_GASAC</name>
<organism evidence="2">
    <name type="scientific">Gasterosteus aculeatus</name>
    <name type="common">Three-spined stickleback</name>
    <dbReference type="NCBI Taxonomy" id="69293"/>
    <lineage>
        <taxon>Eukaryota</taxon>
        <taxon>Metazoa</taxon>
        <taxon>Chordata</taxon>
        <taxon>Craniata</taxon>
        <taxon>Vertebrata</taxon>
        <taxon>Euteleostomi</taxon>
        <taxon>Actinopterygii</taxon>
        <taxon>Neopterygii</taxon>
        <taxon>Teleostei</taxon>
        <taxon>Neoteleostei</taxon>
        <taxon>Acanthomorphata</taxon>
        <taxon>Eupercaria</taxon>
        <taxon>Perciformes</taxon>
        <taxon>Cottioidei</taxon>
        <taxon>Gasterosteales</taxon>
        <taxon>Gasterosteidae</taxon>
        <taxon>Gasterosteus</taxon>
    </lineage>
</organism>
<accession>G3P7Z4</accession>
<dbReference type="Ensembl" id="ENSGACT00000013743.1">
    <property type="protein sequence ID" value="ENSGACP00000013718.1"/>
    <property type="gene ID" value="ENSGACG00000010379.1"/>
</dbReference>
<dbReference type="AlphaFoldDB" id="G3P7Z4"/>